<dbReference type="GO" id="GO:0006355">
    <property type="term" value="P:regulation of DNA-templated transcription"/>
    <property type="evidence" value="ECO:0007669"/>
    <property type="project" value="InterPro"/>
</dbReference>
<reference evidence="2" key="2">
    <citation type="submission" date="2021-04" db="EMBL/GenBank/DDBJ databases">
        <authorList>
            <person name="Gilroy R."/>
        </authorList>
    </citation>
    <scope>NUCLEOTIDE SEQUENCE</scope>
    <source>
        <strain evidence="2">876</strain>
    </source>
</reference>
<sequence length="149" mass="17472">MEKALGDRFREMMKQSNLRINMTQLSEITGVSPSQIRYWEKKGYIKSEQSEKNQNHFYPMMIIYQVGTIKFFLDQGFTLAMAVKKEKEHRESIQLFREFITSRRLDIKQIGPHKGEIELGAVAEDPDTEVYATIEDGKTELHLRTKKNI</sequence>
<dbReference type="SUPFAM" id="SSF46955">
    <property type="entry name" value="Putative DNA-binding domain"/>
    <property type="match status" value="1"/>
</dbReference>
<reference evidence="2" key="1">
    <citation type="journal article" date="2021" name="PeerJ">
        <title>Extensive microbial diversity within the chicken gut microbiome revealed by metagenomics and culture.</title>
        <authorList>
            <person name="Gilroy R."/>
            <person name="Ravi A."/>
            <person name="Getino M."/>
            <person name="Pursley I."/>
            <person name="Horton D.L."/>
            <person name="Alikhan N.F."/>
            <person name="Baker D."/>
            <person name="Gharbi K."/>
            <person name="Hall N."/>
            <person name="Watson M."/>
            <person name="Adriaenssens E.M."/>
            <person name="Foster-Nyarko E."/>
            <person name="Jarju S."/>
            <person name="Secka A."/>
            <person name="Antonio M."/>
            <person name="Oren A."/>
            <person name="Chaudhuri R.R."/>
            <person name="La Ragione R."/>
            <person name="Hildebrand F."/>
            <person name="Pallen M.J."/>
        </authorList>
    </citation>
    <scope>NUCLEOTIDE SEQUENCE</scope>
    <source>
        <strain evidence="2">876</strain>
    </source>
</reference>
<dbReference type="InterPro" id="IPR009061">
    <property type="entry name" value="DNA-bd_dom_put_sf"/>
</dbReference>
<feature type="domain" description="HTH merR-type" evidence="1">
    <location>
        <begin position="21"/>
        <end position="84"/>
    </location>
</feature>
<comment type="caution">
    <text evidence="2">The sequence shown here is derived from an EMBL/GenBank/DDBJ whole genome shotgun (WGS) entry which is preliminary data.</text>
</comment>
<name>A0A9E2KUM9_9LACO</name>
<dbReference type="GO" id="GO:0003677">
    <property type="term" value="F:DNA binding"/>
    <property type="evidence" value="ECO:0007669"/>
    <property type="project" value="InterPro"/>
</dbReference>
<dbReference type="Pfam" id="PF13411">
    <property type="entry name" value="MerR_1"/>
    <property type="match status" value="1"/>
</dbReference>
<dbReference type="AlphaFoldDB" id="A0A9E2KUM9"/>
<proteinExistence type="predicted"/>
<evidence type="ECO:0000259" key="1">
    <source>
        <dbReference type="Pfam" id="PF13411"/>
    </source>
</evidence>
<accession>A0A9E2KUM9</accession>
<evidence type="ECO:0000313" key="3">
    <source>
        <dbReference type="Proteomes" id="UP000824180"/>
    </source>
</evidence>
<organism evidence="2 3">
    <name type="scientific">Candidatus Limosilactobacillus merdavium</name>
    <dbReference type="NCBI Taxonomy" id="2838651"/>
    <lineage>
        <taxon>Bacteria</taxon>
        <taxon>Bacillati</taxon>
        <taxon>Bacillota</taxon>
        <taxon>Bacilli</taxon>
        <taxon>Lactobacillales</taxon>
        <taxon>Lactobacillaceae</taxon>
        <taxon>Limosilactobacillus</taxon>
    </lineage>
</organism>
<dbReference type="CDD" id="cd01105">
    <property type="entry name" value="HTH_GlnR-like"/>
    <property type="match status" value="1"/>
</dbReference>
<protein>
    <submittedName>
        <fullName evidence="2">MerR family transcriptional regulator</fullName>
    </submittedName>
</protein>
<dbReference type="InterPro" id="IPR000551">
    <property type="entry name" value="MerR-type_HTH_dom"/>
</dbReference>
<gene>
    <name evidence="2" type="ORF">H9843_06145</name>
</gene>
<dbReference type="Gene3D" id="1.10.1660.10">
    <property type="match status" value="1"/>
</dbReference>
<evidence type="ECO:0000313" key="2">
    <source>
        <dbReference type="EMBL" id="MBU3830456.1"/>
    </source>
</evidence>
<dbReference type="Proteomes" id="UP000824180">
    <property type="component" value="Unassembled WGS sequence"/>
</dbReference>
<dbReference type="EMBL" id="JAHLFK010000063">
    <property type="protein sequence ID" value="MBU3830456.1"/>
    <property type="molecule type" value="Genomic_DNA"/>
</dbReference>